<accession>A0A2A6BPY4</accession>
<reference evidence="1" key="2">
    <citation type="submission" date="2022-06" db="UniProtKB">
        <authorList>
            <consortium name="EnsemblMetazoa"/>
        </authorList>
    </citation>
    <scope>IDENTIFICATION</scope>
    <source>
        <strain evidence="1">PS312</strain>
    </source>
</reference>
<keyword evidence="2" id="KW-1185">Reference proteome</keyword>
<dbReference type="AlphaFoldDB" id="A0A2A6BPY4"/>
<accession>A0A8R1UZ19</accession>
<gene>
    <name evidence="1" type="primary">WBGene00282678</name>
</gene>
<name>A0A2A6BPY4_PRIPA</name>
<dbReference type="EnsemblMetazoa" id="PPA44309.1">
    <property type="protein sequence ID" value="PPA44309.1"/>
    <property type="gene ID" value="WBGene00282678"/>
</dbReference>
<reference evidence="2" key="1">
    <citation type="journal article" date="2008" name="Nat. Genet.">
        <title>The Pristionchus pacificus genome provides a unique perspective on nematode lifestyle and parasitism.</title>
        <authorList>
            <person name="Dieterich C."/>
            <person name="Clifton S.W."/>
            <person name="Schuster L.N."/>
            <person name="Chinwalla A."/>
            <person name="Delehaunty K."/>
            <person name="Dinkelacker I."/>
            <person name="Fulton L."/>
            <person name="Fulton R."/>
            <person name="Godfrey J."/>
            <person name="Minx P."/>
            <person name="Mitreva M."/>
            <person name="Roeseler W."/>
            <person name="Tian H."/>
            <person name="Witte H."/>
            <person name="Yang S.P."/>
            <person name="Wilson R.K."/>
            <person name="Sommer R.J."/>
        </authorList>
    </citation>
    <scope>NUCLEOTIDE SEQUENCE [LARGE SCALE GENOMIC DNA]</scope>
    <source>
        <strain evidence="2">PS312</strain>
    </source>
</reference>
<sequence length="75" mass="9035">MSIYPLLHAYIILPKAKEKIRLKDRDPRLNKLFKKERGKLSTEIVSTNEKVSLKHNKIREPMKRARSYFHRCKNE</sequence>
<evidence type="ECO:0000313" key="2">
    <source>
        <dbReference type="Proteomes" id="UP000005239"/>
    </source>
</evidence>
<evidence type="ECO:0000313" key="1">
    <source>
        <dbReference type="EnsemblMetazoa" id="PPA44309.1"/>
    </source>
</evidence>
<organism evidence="1 2">
    <name type="scientific">Pristionchus pacificus</name>
    <name type="common">Parasitic nematode worm</name>
    <dbReference type="NCBI Taxonomy" id="54126"/>
    <lineage>
        <taxon>Eukaryota</taxon>
        <taxon>Metazoa</taxon>
        <taxon>Ecdysozoa</taxon>
        <taxon>Nematoda</taxon>
        <taxon>Chromadorea</taxon>
        <taxon>Rhabditida</taxon>
        <taxon>Rhabditina</taxon>
        <taxon>Diplogasteromorpha</taxon>
        <taxon>Diplogasteroidea</taxon>
        <taxon>Neodiplogasteridae</taxon>
        <taxon>Pristionchus</taxon>
    </lineage>
</organism>
<proteinExistence type="predicted"/>
<dbReference type="Proteomes" id="UP000005239">
    <property type="component" value="Unassembled WGS sequence"/>
</dbReference>
<protein>
    <submittedName>
        <fullName evidence="1">Uncharacterized protein</fullName>
    </submittedName>
</protein>